<evidence type="ECO:0000313" key="1">
    <source>
        <dbReference type="EMBL" id="PWK34987.1"/>
    </source>
</evidence>
<comment type="caution">
    <text evidence="1">The sequence shown here is derived from an EMBL/GenBank/DDBJ whole genome shotgun (WGS) entry which is preliminary data.</text>
</comment>
<dbReference type="EMBL" id="QGGT01000002">
    <property type="protein sequence ID" value="PWK34987.1"/>
    <property type="molecule type" value="Genomic_DNA"/>
</dbReference>
<evidence type="ECO:0000313" key="2">
    <source>
        <dbReference type="Proteomes" id="UP000245754"/>
    </source>
</evidence>
<dbReference type="AlphaFoldDB" id="A0A316ER72"/>
<proteinExistence type="predicted"/>
<dbReference type="Proteomes" id="UP000245754">
    <property type="component" value="Unassembled WGS sequence"/>
</dbReference>
<dbReference type="RefSeq" id="WP_181366156.1">
    <property type="nucleotide sequence ID" value="NZ_QGGT01000002.1"/>
</dbReference>
<keyword evidence="2" id="KW-1185">Reference proteome</keyword>
<accession>A0A316ER72</accession>
<sequence>MTLSLYDGAHVAADLERIRSKVPEDADLLDAFLNEVAESQHAIWALSRWQAEYPDPLFSVRAIDCCHADGYNVYRIRPLKLLWRYRVLYAFDAPMDEFHVLAIVSKKHHDAPAAIDADSYGYEPTHPISQRVRDEYDLLRIPRLP</sequence>
<reference evidence="1 2" key="1">
    <citation type="submission" date="2018-05" db="EMBL/GenBank/DDBJ databases">
        <title>Genomic Encyclopedia of Type Strains, Phase IV (KMG-V): Genome sequencing to study the core and pangenomes of soil and plant-associated prokaryotes.</title>
        <authorList>
            <person name="Whitman W."/>
        </authorList>
    </citation>
    <scope>NUCLEOTIDE SEQUENCE [LARGE SCALE GENOMIC DNA]</scope>
    <source>
        <strain evidence="1 2">SLV-132</strain>
    </source>
</reference>
<name>A0A316ER72_9BURK</name>
<organism evidence="1 2">
    <name type="scientific">Cupriavidus plantarum</name>
    <dbReference type="NCBI Taxonomy" id="942865"/>
    <lineage>
        <taxon>Bacteria</taxon>
        <taxon>Pseudomonadati</taxon>
        <taxon>Pseudomonadota</taxon>
        <taxon>Betaproteobacteria</taxon>
        <taxon>Burkholderiales</taxon>
        <taxon>Burkholderiaceae</taxon>
        <taxon>Cupriavidus</taxon>
    </lineage>
</organism>
<gene>
    <name evidence="1" type="ORF">C7419_102262</name>
</gene>
<protein>
    <recommendedName>
        <fullName evidence="3">ParE-like toxin of type II ParDE toxin-antitoxin system</fullName>
    </recommendedName>
</protein>
<evidence type="ECO:0008006" key="3">
    <source>
        <dbReference type="Google" id="ProtNLM"/>
    </source>
</evidence>